<feature type="compositionally biased region" description="Low complexity" evidence="3">
    <location>
        <begin position="224"/>
        <end position="234"/>
    </location>
</feature>
<dbReference type="SMART" id="SM00364">
    <property type="entry name" value="LRR_BAC"/>
    <property type="match status" value="12"/>
</dbReference>
<dbReference type="InterPro" id="IPR001611">
    <property type="entry name" value="Leu-rich_rpt"/>
</dbReference>
<evidence type="ECO:0000259" key="4">
    <source>
        <dbReference type="Pfam" id="PF23598"/>
    </source>
</evidence>
<feature type="region of interest" description="Disordered" evidence="3">
    <location>
        <begin position="275"/>
        <end position="314"/>
    </location>
</feature>
<evidence type="ECO:0000313" key="6">
    <source>
        <dbReference type="Proteomes" id="UP000789706"/>
    </source>
</evidence>
<feature type="region of interest" description="Disordered" evidence="3">
    <location>
        <begin position="817"/>
        <end position="836"/>
    </location>
</feature>
<protein>
    <submittedName>
        <fullName evidence="5">7540_t:CDS:1</fullName>
    </submittedName>
</protein>
<dbReference type="SMART" id="SM00369">
    <property type="entry name" value="LRR_TYP"/>
    <property type="match status" value="14"/>
</dbReference>
<dbReference type="Proteomes" id="UP000789706">
    <property type="component" value="Unassembled WGS sequence"/>
</dbReference>
<reference evidence="5" key="1">
    <citation type="submission" date="2021-06" db="EMBL/GenBank/DDBJ databases">
        <authorList>
            <person name="Kallberg Y."/>
            <person name="Tangrot J."/>
            <person name="Rosling A."/>
        </authorList>
    </citation>
    <scope>NUCLEOTIDE SEQUENCE</scope>
    <source>
        <strain evidence="5">AZ414A</strain>
    </source>
</reference>
<dbReference type="Pfam" id="PF00560">
    <property type="entry name" value="LRR_1"/>
    <property type="match status" value="1"/>
</dbReference>
<dbReference type="SUPFAM" id="SSF52058">
    <property type="entry name" value="L domain-like"/>
    <property type="match status" value="2"/>
</dbReference>
<dbReference type="Gene3D" id="3.80.10.10">
    <property type="entry name" value="Ribonuclease Inhibitor"/>
    <property type="match status" value="4"/>
</dbReference>
<feature type="compositionally biased region" description="Polar residues" evidence="3">
    <location>
        <begin position="284"/>
        <end position="314"/>
    </location>
</feature>
<evidence type="ECO:0000256" key="1">
    <source>
        <dbReference type="ARBA" id="ARBA00022614"/>
    </source>
</evidence>
<gene>
    <name evidence="5" type="ORF">DEBURN_LOCUS1756</name>
</gene>
<sequence>MSDININFDIPPPVPPKDDFRPLTPPKDFPRINFLGSASVGPSTSQAINFEDLTGEPSTITITTNIKNSNTFPVPKLKSKKSNFGSLIQRLNRNSKPPRIDRSLSKNSKKGLKKVDLKQKQKEVLLTEDDLMTSTSTLYQEGSSTAHSTFTKTSDCQVNVDTFRTDIDDIGPLRNSIAKSANSSERADDDTIKGINRHSHVFEVFSSKSSGSNSTRESDHNQKSISSNIPPPITTITTQNISNIQNTELIRNNYGPIQIKDSILNKKDIENQVEKKELDEDSGDVSTTQSQAPESSVYTTSDFDSNSKPPLSNNRLSSIPNHFFDGLHNIKTLYLDRNSLRDIPEELLKLTKLEILDLSNNCISEFNSRIKIRRMKNLRRINLDNNVISDISNISKLKTLRELRVNNNLLSTLTSDISKLIKLRLLYLDNNQLTNLPDTIGRLKSLCVLRLNNNNIEILPTSICSLHQLQVLELRSNLLTQLPENIKELENLAKLDVSNNKLLTLPNDIVKCTRLTNLNVSNNLLETIPTKFGQLSRLNTLNLRENKINNLPADLGKLTNLIELDLSFNELIVLPDELGKLIKLMEIKLNNNPSLLAIPSTFMKLTQIRKVHLQHCNLSQIPFEMGNAYSQLKYVNLSYNLFDTMPSLNGMDKVIIFDISNNRIDDLTIEIKQFEIIREFYVVNNKLQYIPKSIGKLKRLEILDLSENMIIELPLSIGDCQSLRELKLRGNSIETLPITLGKLKDLNVFYIGKWPMIDFNIIQDNRDNNRYDNLKINPYEHKIPAHVERTLLWRMHDSILKRLRDIDNIDNNFDFNSEKSRSPSNESNNSQQDINSININNCLPTETINLNSSTTTINNLNNLNNLNNGGGGGNNYNNVYSGNNNNGSSSNQQITPPIPRDDIILKMTVIKGVYDQIMKDMRNNDYDKESSGDDNMEFPDNGKKKKFAKLNKFLKIGDKQ</sequence>
<dbReference type="SMART" id="SM00365">
    <property type="entry name" value="LRR_SD22"/>
    <property type="match status" value="7"/>
</dbReference>
<feature type="compositionally biased region" description="Low complexity" evidence="3">
    <location>
        <begin position="824"/>
        <end position="836"/>
    </location>
</feature>
<evidence type="ECO:0000256" key="2">
    <source>
        <dbReference type="ARBA" id="ARBA00022737"/>
    </source>
</evidence>
<organism evidence="5 6">
    <name type="scientific">Diversispora eburnea</name>
    <dbReference type="NCBI Taxonomy" id="1213867"/>
    <lineage>
        <taxon>Eukaryota</taxon>
        <taxon>Fungi</taxon>
        <taxon>Fungi incertae sedis</taxon>
        <taxon>Mucoromycota</taxon>
        <taxon>Glomeromycotina</taxon>
        <taxon>Glomeromycetes</taxon>
        <taxon>Diversisporales</taxon>
        <taxon>Diversisporaceae</taxon>
        <taxon>Diversispora</taxon>
    </lineage>
</organism>
<evidence type="ECO:0000313" key="5">
    <source>
        <dbReference type="EMBL" id="CAG8445398.1"/>
    </source>
</evidence>
<keyword evidence="6" id="KW-1185">Reference proteome</keyword>
<accession>A0A9N8VCE3</accession>
<dbReference type="InterPro" id="IPR003591">
    <property type="entry name" value="Leu-rich_rpt_typical-subtyp"/>
</dbReference>
<name>A0A9N8VCE3_9GLOM</name>
<dbReference type="Pfam" id="PF13855">
    <property type="entry name" value="LRR_8"/>
    <property type="match status" value="1"/>
</dbReference>
<dbReference type="EMBL" id="CAJVPK010000085">
    <property type="protein sequence ID" value="CAG8445398.1"/>
    <property type="molecule type" value="Genomic_DNA"/>
</dbReference>
<feature type="region of interest" description="Disordered" evidence="3">
    <location>
        <begin position="1"/>
        <end position="26"/>
    </location>
</feature>
<feature type="domain" description="Disease resistance R13L4/SHOC-2-like LRR" evidence="4">
    <location>
        <begin position="463"/>
        <end position="683"/>
    </location>
</feature>
<keyword evidence="1" id="KW-0433">Leucine-rich repeat</keyword>
<dbReference type="OrthoDB" id="660555at2759"/>
<dbReference type="InterPro" id="IPR055414">
    <property type="entry name" value="LRR_R13L4/SHOC2-like"/>
</dbReference>
<feature type="region of interest" description="Disordered" evidence="3">
    <location>
        <begin position="204"/>
        <end position="234"/>
    </location>
</feature>
<dbReference type="GO" id="GO:0005737">
    <property type="term" value="C:cytoplasm"/>
    <property type="evidence" value="ECO:0007669"/>
    <property type="project" value="TreeGrafter"/>
</dbReference>
<dbReference type="AlphaFoldDB" id="A0A9N8VCE3"/>
<feature type="compositionally biased region" description="Polar residues" evidence="3">
    <location>
        <begin position="206"/>
        <end position="215"/>
    </location>
</feature>
<dbReference type="Pfam" id="PF23598">
    <property type="entry name" value="LRR_14"/>
    <property type="match status" value="1"/>
</dbReference>
<dbReference type="PROSITE" id="PS51450">
    <property type="entry name" value="LRR"/>
    <property type="match status" value="5"/>
</dbReference>
<dbReference type="PANTHER" id="PTHR48051:SF1">
    <property type="entry name" value="RAS SUPPRESSOR PROTEIN 1"/>
    <property type="match status" value="1"/>
</dbReference>
<evidence type="ECO:0000256" key="3">
    <source>
        <dbReference type="SAM" id="MobiDB-lite"/>
    </source>
</evidence>
<comment type="caution">
    <text evidence="5">The sequence shown here is derived from an EMBL/GenBank/DDBJ whole genome shotgun (WGS) entry which is preliminary data.</text>
</comment>
<proteinExistence type="predicted"/>
<dbReference type="PANTHER" id="PTHR48051">
    <property type="match status" value="1"/>
</dbReference>
<keyword evidence="2" id="KW-0677">Repeat</keyword>
<dbReference type="InterPro" id="IPR050216">
    <property type="entry name" value="LRR_domain-containing"/>
</dbReference>
<dbReference type="InterPro" id="IPR032675">
    <property type="entry name" value="LRR_dom_sf"/>
</dbReference>